<feature type="transmembrane region" description="Helical" evidence="6">
    <location>
        <begin position="270"/>
        <end position="290"/>
    </location>
</feature>
<organism evidence="7 8">
    <name type="scientific">Thermosporothrix hazakensis</name>
    <dbReference type="NCBI Taxonomy" id="644383"/>
    <lineage>
        <taxon>Bacteria</taxon>
        <taxon>Bacillati</taxon>
        <taxon>Chloroflexota</taxon>
        <taxon>Ktedonobacteria</taxon>
        <taxon>Ktedonobacterales</taxon>
        <taxon>Thermosporotrichaceae</taxon>
        <taxon>Thermosporothrix</taxon>
    </lineage>
</organism>
<dbReference type="PANTHER" id="PTHR30474">
    <property type="entry name" value="CELL CYCLE PROTEIN"/>
    <property type="match status" value="1"/>
</dbReference>
<dbReference type="RefSeq" id="WP_111318651.1">
    <property type="nucleotide sequence ID" value="NZ_BIFX01000001.1"/>
</dbReference>
<feature type="transmembrane region" description="Helical" evidence="6">
    <location>
        <begin position="402"/>
        <end position="423"/>
    </location>
</feature>
<evidence type="ECO:0000256" key="5">
    <source>
        <dbReference type="ARBA" id="ARBA00023136"/>
    </source>
</evidence>
<protein>
    <submittedName>
        <fullName evidence="7">Cell division protein FtsW (Lipid II flippase)</fullName>
    </submittedName>
</protein>
<feature type="transmembrane region" description="Helical" evidence="6">
    <location>
        <begin position="60"/>
        <end position="81"/>
    </location>
</feature>
<feature type="transmembrane region" description="Helical" evidence="6">
    <location>
        <begin position="88"/>
        <end position="108"/>
    </location>
</feature>
<accession>A0A326UHS9</accession>
<dbReference type="EMBL" id="QKUF01000001">
    <property type="protein sequence ID" value="PZW36420.1"/>
    <property type="molecule type" value="Genomic_DNA"/>
</dbReference>
<keyword evidence="7" id="KW-0132">Cell division</keyword>
<dbReference type="Pfam" id="PF01098">
    <property type="entry name" value="FTSW_RODA_SPOVE"/>
    <property type="match status" value="1"/>
</dbReference>
<dbReference type="Proteomes" id="UP000248806">
    <property type="component" value="Unassembled WGS sequence"/>
</dbReference>
<dbReference type="PANTHER" id="PTHR30474:SF3">
    <property type="entry name" value="PEPTIDOGLYCAN GLYCOSYLTRANSFERASE RODA"/>
    <property type="match status" value="1"/>
</dbReference>
<dbReference type="OrthoDB" id="9812661at2"/>
<keyword evidence="4 6" id="KW-1133">Transmembrane helix</keyword>
<sequence>MASHSPDRPRRYRWKELGLFIIPSLIIVLITTQLLIANSLKNASDASSPLTAQQLPTLEGLIPALGLIGAFAVVHIVLNLFFRKADQVLLPLAGLLSSIGVLMATRLGPDLHNPRLGTNQFLYALLGFGLCCATVAILRVPQKLSRYKYIWALITLALLLPALIKGVLAGDAPSRDTLGLGPFKIQPSEFAKIAIVIFFAAYLSETRDILAKGFMRIGNLRLPPLRHLGPLVSMLGIALAIFLVVHDLGLALLIYSTFLCLMYLASGRLMYVLVSLGAFFVLGFVGYMLLGYVRNRFAVVGFDVVNWDKWTPEQVAFADDPGYQIMQGLIGLCTGGLFGQGFGLGHPAGRFFIPVVESDLMLSGLGEEIGLMGLFAILGLYLLIIHRGFHIAMKARDSFSQLLAAGLTTIFAIQTLVIIAGNLKLMPLTGVPLPFLSQGGSSLFANYIIIGILLRISHNTEVEAESSY</sequence>
<proteinExistence type="predicted"/>
<feature type="transmembrane region" description="Helical" evidence="6">
    <location>
        <begin position="231"/>
        <end position="264"/>
    </location>
</feature>
<name>A0A326UHS9_THEHA</name>
<feature type="transmembrane region" description="Helical" evidence="6">
    <location>
        <begin position="435"/>
        <end position="454"/>
    </location>
</feature>
<dbReference type="GO" id="GO:0015648">
    <property type="term" value="F:lipid-linked peptidoglycan transporter activity"/>
    <property type="evidence" value="ECO:0007669"/>
    <property type="project" value="TreeGrafter"/>
</dbReference>
<dbReference type="AlphaFoldDB" id="A0A326UHS9"/>
<evidence type="ECO:0000256" key="2">
    <source>
        <dbReference type="ARBA" id="ARBA00022692"/>
    </source>
</evidence>
<keyword evidence="8" id="KW-1185">Reference proteome</keyword>
<evidence type="ECO:0000256" key="4">
    <source>
        <dbReference type="ARBA" id="ARBA00022989"/>
    </source>
</evidence>
<feature type="transmembrane region" description="Helical" evidence="6">
    <location>
        <begin position="120"/>
        <end position="138"/>
    </location>
</feature>
<dbReference type="GO" id="GO:0005886">
    <property type="term" value="C:plasma membrane"/>
    <property type="evidence" value="ECO:0007669"/>
    <property type="project" value="TreeGrafter"/>
</dbReference>
<evidence type="ECO:0000256" key="3">
    <source>
        <dbReference type="ARBA" id="ARBA00022960"/>
    </source>
</evidence>
<feature type="transmembrane region" description="Helical" evidence="6">
    <location>
        <begin position="17"/>
        <end position="40"/>
    </location>
</feature>
<feature type="transmembrane region" description="Helical" evidence="6">
    <location>
        <begin position="150"/>
        <end position="170"/>
    </location>
</feature>
<keyword evidence="3" id="KW-0133">Cell shape</keyword>
<keyword evidence="5 6" id="KW-0472">Membrane</keyword>
<evidence type="ECO:0000313" key="7">
    <source>
        <dbReference type="EMBL" id="PZW36420.1"/>
    </source>
</evidence>
<dbReference type="GO" id="GO:0008360">
    <property type="term" value="P:regulation of cell shape"/>
    <property type="evidence" value="ECO:0007669"/>
    <property type="project" value="UniProtKB-KW"/>
</dbReference>
<gene>
    <name evidence="7" type="ORF">EI42_00594</name>
</gene>
<dbReference type="GO" id="GO:0032153">
    <property type="term" value="C:cell division site"/>
    <property type="evidence" value="ECO:0007669"/>
    <property type="project" value="TreeGrafter"/>
</dbReference>
<keyword evidence="7" id="KW-0131">Cell cycle</keyword>
<feature type="transmembrane region" description="Helical" evidence="6">
    <location>
        <begin position="369"/>
        <end position="390"/>
    </location>
</feature>
<keyword evidence="2 6" id="KW-0812">Transmembrane</keyword>
<comment type="caution">
    <text evidence="7">The sequence shown here is derived from an EMBL/GenBank/DDBJ whole genome shotgun (WGS) entry which is preliminary data.</text>
</comment>
<evidence type="ECO:0000313" key="8">
    <source>
        <dbReference type="Proteomes" id="UP000248806"/>
    </source>
</evidence>
<dbReference type="GO" id="GO:0051301">
    <property type="term" value="P:cell division"/>
    <property type="evidence" value="ECO:0007669"/>
    <property type="project" value="UniProtKB-KW"/>
</dbReference>
<evidence type="ECO:0000256" key="6">
    <source>
        <dbReference type="SAM" id="Phobius"/>
    </source>
</evidence>
<comment type="subcellular location">
    <subcellularLocation>
        <location evidence="1">Membrane</location>
        <topology evidence="1">Multi-pass membrane protein</topology>
    </subcellularLocation>
</comment>
<evidence type="ECO:0000256" key="1">
    <source>
        <dbReference type="ARBA" id="ARBA00004141"/>
    </source>
</evidence>
<dbReference type="InterPro" id="IPR001182">
    <property type="entry name" value="FtsW/RodA"/>
</dbReference>
<reference evidence="7 8" key="1">
    <citation type="submission" date="2018-06" db="EMBL/GenBank/DDBJ databases">
        <title>Genomic Encyclopedia of Archaeal and Bacterial Type Strains, Phase II (KMG-II): from individual species to whole genera.</title>
        <authorList>
            <person name="Goeker M."/>
        </authorList>
    </citation>
    <scope>NUCLEOTIDE SEQUENCE [LARGE SCALE GENOMIC DNA]</scope>
    <source>
        <strain evidence="7 8">ATCC BAA-1881</strain>
    </source>
</reference>